<reference evidence="2" key="1">
    <citation type="submission" date="2022-07" db="EMBL/GenBank/DDBJ databases">
        <title>Draft genome sequence of Zalerion maritima ATCC 34329, a (micro)plastics degrading marine fungus.</title>
        <authorList>
            <person name="Paco A."/>
            <person name="Goncalves M.F.M."/>
            <person name="Rocha-Santos T.A.P."/>
            <person name="Alves A."/>
        </authorList>
    </citation>
    <scope>NUCLEOTIDE SEQUENCE</scope>
    <source>
        <strain evidence="2">ATCC 34329</strain>
    </source>
</reference>
<organism evidence="2 3">
    <name type="scientific">Zalerion maritima</name>
    <dbReference type="NCBI Taxonomy" id="339359"/>
    <lineage>
        <taxon>Eukaryota</taxon>
        <taxon>Fungi</taxon>
        <taxon>Dikarya</taxon>
        <taxon>Ascomycota</taxon>
        <taxon>Pezizomycotina</taxon>
        <taxon>Sordariomycetes</taxon>
        <taxon>Lulworthiomycetidae</taxon>
        <taxon>Lulworthiales</taxon>
        <taxon>Lulworthiaceae</taxon>
        <taxon>Zalerion</taxon>
    </lineage>
</organism>
<feature type="region of interest" description="Disordered" evidence="1">
    <location>
        <begin position="62"/>
        <end position="81"/>
    </location>
</feature>
<name>A0AAD5RJ19_9PEZI</name>
<accession>A0AAD5RJ19</accession>
<dbReference type="AlphaFoldDB" id="A0AAD5RJ19"/>
<evidence type="ECO:0000313" key="2">
    <source>
        <dbReference type="EMBL" id="KAJ2895130.1"/>
    </source>
</evidence>
<proteinExistence type="predicted"/>
<gene>
    <name evidence="2" type="ORF">MKZ38_006874</name>
</gene>
<evidence type="ECO:0000313" key="3">
    <source>
        <dbReference type="Proteomes" id="UP001201980"/>
    </source>
</evidence>
<comment type="caution">
    <text evidence="2">The sequence shown here is derived from an EMBL/GenBank/DDBJ whole genome shotgun (WGS) entry which is preliminary data.</text>
</comment>
<evidence type="ECO:0000256" key="1">
    <source>
        <dbReference type="SAM" id="MobiDB-lite"/>
    </source>
</evidence>
<sequence>MSASNRSRRPPTFEYCIAETASSEEICIARDTAKANMATTDEHFFTSRRLEELDAIYQDSMVTKPSSGRPGHCGQRHDTPQSQEWGPFHQLSDVEASQNVCWQNHQVPVDSSTADFTDTNSLHMGDSRNYFQGLPGRLSPRGSNVFVSDSETGLGENEEPIDKFPVYDEQNRYVGPAVVYPASELTNHESARQLWEHLESLSPSTPVFPRSWALSFADQFVPYGLYRADLSSQRPLIYAHEQGSSAQFRAVKRIIALMDLNDRIVGLSQIGRKDRTTRHIFRELQAYQRWCQRDGGLDKLQRRCCPVITQITMFDPATIHLAPSAGTPDGSRKVAKKILMRKMQGLVKRSTNMKRLLFLGKDGDQVAFQGVCVPTLYTWLVIGNIVQVFTVDPKDPKSTIEELIEIDFGMQGHSLWNAIRVAMIMCKARDEMMGIKMLIPEDDQFELKRLQDGNEDA</sequence>
<keyword evidence="3" id="KW-1185">Reference proteome</keyword>
<dbReference type="EMBL" id="JAKWBI020000425">
    <property type="protein sequence ID" value="KAJ2895130.1"/>
    <property type="molecule type" value="Genomic_DNA"/>
</dbReference>
<protein>
    <submittedName>
        <fullName evidence="2">Uncharacterized protein</fullName>
    </submittedName>
</protein>
<dbReference type="Proteomes" id="UP001201980">
    <property type="component" value="Unassembled WGS sequence"/>
</dbReference>